<dbReference type="AlphaFoldDB" id="A0A6P8HV99"/>
<sequence>MAGIMSYEQANELVSLPKEEYNPPSLPFSLPKFDAKVELGSDEMRDHFYIDFKNWIFMNHGGFGGTLKAAVETVHQIQIHVEKQPLRFIDRELLPRMVFAIRKLAGFVSCDPRDLVLVSNATEGLNTVIRSLRLGKGDKVYYLNLRYYAVNKLFAHLKQEDGIEIKEIPLSFPFTKEELLNTITKTLDADTKLAVFDHIPSVHPIILPVKEIIEICHQKGVQVLIDGAHALGAIPLNLTTLNADYYVINCHKWLCNAKGCGALYVDKKHQSSIRCLTVSGGFGRGFTPEFVFRGLKDYSPFLALHTVLEFWNTLGVDRIQDHNRNLAHKAAKMLSGDWKTDTLFPLHTYGPMVLVRLPDILWRSQMTDAQNIVSKANAELVQDRLHYNYGIEVPIKPINGGLYARISAHVYNKIEDYDALRNAVRALAEQCSLPNL</sequence>
<accession>A0A6P8HV99</accession>
<dbReference type="PANTHER" id="PTHR43092:SF2">
    <property type="entry name" value="HERCYNYLCYSTEINE SULFOXIDE LYASE"/>
    <property type="match status" value="1"/>
</dbReference>
<dbReference type="InParanoid" id="A0A6P8HV99"/>
<evidence type="ECO:0000313" key="3">
    <source>
        <dbReference type="Proteomes" id="UP000515163"/>
    </source>
</evidence>
<dbReference type="InterPro" id="IPR015421">
    <property type="entry name" value="PyrdxlP-dep_Trfase_major"/>
</dbReference>
<dbReference type="InterPro" id="IPR015422">
    <property type="entry name" value="PyrdxlP-dep_Trfase_small"/>
</dbReference>
<dbReference type="SUPFAM" id="SSF53383">
    <property type="entry name" value="PLP-dependent transferases"/>
    <property type="match status" value="1"/>
</dbReference>
<dbReference type="GeneID" id="116293256"/>
<dbReference type="Pfam" id="PF00266">
    <property type="entry name" value="Aminotran_5"/>
    <property type="match status" value="1"/>
</dbReference>
<dbReference type="InterPro" id="IPR015424">
    <property type="entry name" value="PyrdxlP-dep_Trfase"/>
</dbReference>
<evidence type="ECO:0000313" key="4">
    <source>
        <dbReference type="RefSeq" id="XP_031556517.1"/>
    </source>
</evidence>
<dbReference type="Gene3D" id="3.90.1150.10">
    <property type="entry name" value="Aspartate Aminotransferase, domain 1"/>
    <property type="match status" value="1"/>
</dbReference>
<dbReference type="Gene3D" id="3.40.640.10">
    <property type="entry name" value="Type I PLP-dependent aspartate aminotransferase-like (Major domain)"/>
    <property type="match status" value="1"/>
</dbReference>
<dbReference type="KEGG" id="aten:116293256"/>
<dbReference type="InterPro" id="IPR000192">
    <property type="entry name" value="Aminotrans_V_dom"/>
</dbReference>
<evidence type="ECO:0000259" key="2">
    <source>
        <dbReference type="Pfam" id="PF00266"/>
    </source>
</evidence>
<reference evidence="4" key="1">
    <citation type="submission" date="2025-08" db="UniProtKB">
        <authorList>
            <consortium name="RefSeq"/>
        </authorList>
    </citation>
    <scope>IDENTIFICATION</scope>
    <source>
        <tissue evidence="4">Tentacle</tissue>
    </source>
</reference>
<proteinExistence type="predicted"/>
<keyword evidence="1" id="KW-0663">Pyridoxal phosphate</keyword>
<dbReference type="OrthoDB" id="5978656at2759"/>
<feature type="domain" description="Aminotransferase class V" evidence="2">
    <location>
        <begin position="103"/>
        <end position="336"/>
    </location>
</feature>
<dbReference type="PANTHER" id="PTHR43092">
    <property type="entry name" value="L-CYSTEINE DESULFHYDRASE"/>
    <property type="match status" value="1"/>
</dbReference>
<organism evidence="3 4">
    <name type="scientific">Actinia tenebrosa</name>
    <name type="common">Australian red waratah sea anemone</name>
    <dbReference type="NCBI Taxonomy" id="6105"/>
    <lineage>
        <taxon>Eukaryota</taxon>
        <taxon>Metazoa</taxon>
        <taxon>Cnidaria</taxon>
        <taxon>Anthozoa</taxon>
        <taxon>Hexacorallia</taxon>
        <taxon>Actiniaria</taxon>
        <taxon>Actiniidae</taxon>
        <taxon>Actinia</taxon>
    </lineage>
</organism>
<protein>
    <submittedName>
        <fullName evidence="4">Probable L-cysteine desulfhydrase, chloroplastic</fullName>
    </submittedName>
</protein>
<name>A0A6P8HV99_ACTTE</name>
<dbReference type="Proteomes" id="UP000515163">
    <property type="component" value="Unplaced"/>
</dbReference>
<gene>
    <name evidence="4" type="primary">LOC116293256</name>
</gene>
<evidence type="ECO:0000256" key="1">
    <source>
        <dbReference type="ARBA" id="ARBA00022898"/>
    </source>
</evidence>
<keyword evidence="3" id="KW-1185">Reference proteome</keyword>
<dbReference type="RefSeq" id="XP_031556517.1">
    <property type="nucleotide sequence ID" value="XM_031700657.1"/>
</dbReference>